<dbReference type="PANTHER" id="PTHR10422">
    <property type="entry name" value="CYTOCHROME C OXIDASE SUBUNIT 1"/>
    <property type="match status" value="1"/>
</dbReference>
<feature type="transmembrane region" description="Helical" evidence="2">
    <location>
        <begin position="535"/>
        <end position="556"/>
    </location>
</feature>
<feature type="transmembrane region" description="Helical" evidence="2">
    <location>
        <begin position="215"/>
        <end position="236"/>
    </location>
</feature>
<evidence type="ECO:0000256" key="1">
    <source>
        <dbReference type="SAM" id="MobiDB-lite"/>
    </source>
</evidence>
<evidence type="ECO:0000313" key="4">
    <source>
        <dbReference type="EMBL" id="ABC82946.1"/>
    </source>
</evidence>
<dbReference type="PANTHER" id="PTHR10422:SF38">
    <property type="entry name" value="CYTOCHROME B SUBUNIT OF NITRIC OXIDE REDUCTASE"/>
    <property type="match status" value="1"/>
</dbReference>
<feature type="region of interest" description="Disordered" evidence="1">
    <location>
        <begin position="734"/>
        <end position="769"/>
    </location>
</feature>
<feature type="transmembrane region" description="Helical" evidence="2">
    <location>
        <begin position="474"/>
        <end position="494"/>
    </location>
</feature>
<keyword evidence="2" id="KW-1133">Transmembrane helix</keyword>
<sequence length="769" mass="84911">MRRGLLVSRAWPQAALLVMVVGFGILGVLAYRTYTASPPIPEKTVDPRGRVVFDREDILAGQELFLTRGLMDYGSVLGHGGYLGPDFTAEYLRRSARFVAARNGESEREGGPRTWAEFRENRYDPATGVLRFTEGQAAAFEHARESLRAFFSQPSARTGLSPGLVSSPEDLRQLTAFFAWTAWAASAQRPGADYSYTNNWPPEPLVLNRPTGSMVVWSVLSLVALLGGTGLLFAAFGRWRFLGWQGRETQTLTFRRPQDVPLTPGQRATGWYFLVMALLFLAQTLAGGASQHYRAELEGFFGIDLAALLPFNVVRTWHLQLAIFWVATSYLAAGIFVAPMIAGREPRGQRTLAFALLGALAVVVVGSLLGELAGIHGWIRGYWLGNQGFEYLELGRFWQVLLVAGLFAWAAMLYRTLRPRLVREHLGNMPWLFFFAALAIPAFYAVGLLAHPRAHFTVTDYWRFWVVHLWVEDFLELFTTAIVAYLFVLLGVVAEKAAVRLVYLEIILYSVGGVVGTMHHVYFSGEPAEHMALGAFFSAAEVIPLTFLTVEAWSFLSLAKAQQREGAAPFPHRWAVMFLAAVGFWNFVGAGIFGFLINLPIVSYYQIGTALTANHGHAAMMGVYGMLAVALALFAVRYLVAPERWSERLAGVSFWSLNLGLGWMVFATLFPIGVLQLYRSVTVGYFEARQLEYVTARPLTFFEWWRLPGDALFIVGGVLPLVVLCWRGIRAAPRPTTAPAGESPLFSDVDGPGAAAEGASGGHAAPRRL</sequence>
<keyword evidence="2" id="KW-0812">Transmembrane</keyword>
<dbReference type="STRING" id="290397.Adeh_3178"/>
<proteinExistence type="predicted"/>
<feature type="transmembrane region" description="Helical" evidence="2">
    <location>
        <begin position="429"/>
        <end position="454"/>
    </location>
</feature>
<reference evidence="4" key="1">
    <citation type="submission" date="2006-01" db="EMBL/GenBank/DDBJ databases">
        <title>Complete sequence of Anaeromyxobacter dehalogenans 2CP-C.</title>
        <authorList>
            <consortium name="US DOE Joint Genome Institute"/>
            <person name="Copeland A."/>
            <person name="Lucas S."/>
            <person name="Lapidus A."/>
            <person name="Barry K."/>
            <person name="Detter J.C."/>
            <person name="Glavina T."/>
            <person name="Hammon N."/>
            <person name="Israni S."/>
            <person name="Pitluck S."/>
            <person name="Brettin T."/>
            <person name="Bruce D."/>
            <person name="Han C."/>
            <person name="Tapia R."/>
            <person name="Gilna P."/>
            <person name="Kiss H."/>
            <person name="Schmutz J."/>
            <person name="Larimer F."/>
            <person name="Land M."/>
            <person name="Kyrpides N."/>
            <person name="Anderson I."/>
            <person name="Sanford R.A."/>
            <person name="Ritalahti K.M."/>
            <person name="Thomas H.S."/>
            <person name="Kirby J.R."/>
            <person name="Zhulin I.B."/>
            <person name="Loeffler F.E."/>
            <person name="Richardson P."/>
        </authorList>
    </citation>
    <scope>NUCLEOTIDE SEQUENCE</scope>
    <source>
        <strain evidence="4">2CP-C</strain>
    </source>
</reference>
<feature type="transmembrane region" description="Helical" evidence="2">
    <location>
        <begin position="397"/>
        <end position="417"/>
    </location>
</feature>
<protein>
    <submittedName>
        <fullName evidence="4">Nitric oxide reductase, NorZ apoprotein</fullName>
    </submittedName>
</protein>
<dbReference type="InterPro" id="IPR000883">
    <property type="entry name" value="Cyt_C_Oxase_1"/>
</dbReference>
<feature type="transmembrane region" description="Helical" evidence="2">
    <location>
        <begin position="617"/>
        <end position="640"/>
    </location>
</feature>
<evidence type="ECO:0000259" key="3">
    <source>
        <dbReference type="Pfam" id="PF22085"/>
    </source>
</evidence>
<feature type="transmembrane region" description="Helical" evidence="2">
    <location>
        <begin position="323"/>
        <end position="342"/>
    </location>
</feature>
<dbReference type="eggNOG" id="COG3256">
    <property type="taxonomic scope" value="Bacteria"/>
</dbReference>
<feature type="domain" description="Nitric oxide reductase subunit B cytochrome c-like" evidence="3">
    <location>
        <begin position="41"/>
        <end position="202"/>
    </location>
</feature>
<dbReference type="GO" id="GO:0004129">
    <property type="term" value="F:cytochrome-c oxidase activity"/>
    <property type="evidence" value="ECO:0007669"/>
    <property type="project" value="InterPro"/>
</dbReference>
<evidence type="ECO:0000256" key="2">
    <source>
        <dbReference type="SAM" id="Phobius"/>
    </source>
</evidence>
<feature type="transmembrane region" description="Helical" evidence="2">
    <location>
        <begin position="652"/>
        <end position="678"/>
    </location>
</feature>
<dbReference type="AlphaFoldDB" id="Q2IED9"/>
<organism evidence="4 5">
    <name type="scientific">Anaeromyxobacter dehalogenans (strain 2CP-C)</name>
    <dbReference type="NCBI Taxonomy" id="290397"/>
    <lineage>
        <taxon>Bacteria</taxon>
        <taxon>Pseudomonadati</taxon>
        <taxon>Myxococcota</taxon>
        <taxon>Myxococcia</taxon>
        <taxon>Myxococcales</taxon>
        <taxon>Cystobacterineae</taxon>
        <taxon>Anaeromyxobacteraceae</taxon>
        <taxon>Anaeromyxobacter</taxon>
    </lineage>
</organism>
<dbReference type="RefSeq" id="WP_011422228.1">
    <property type="nucleotide sequence ID" value="NC_007760.1"/>
</dbReference>
<dbReference type="GO" id="GO:0020037">
    <property type="term" value="F:heme binding"/>
    <property type="evidence" value="ECO:0007669"/>
    <property type="project" value="InterPro"/>
</dbReference>
<name>Q2IED9_ANADE</name>
<dbReference type="GO" id="GO:0016020">
    <property type="term" value="C:membrane"/>
    <property type="evidence" value="ECO:0007669"/>
    <property type="project" value="InterPro"/>
</dbReference>
<dbReference type="Proteomes" id="UP000001935">
    <property type="component" value="Chromosome"/>
</dbReference>
<gene>
    <name evidence="4" type="ordered locus">Adeh_3178</name>
</gene>
<evidence type="ECO:0000313" key="5">
    <source>
        <dbReference type="Proteomes" id="UP000001935"/>
    </source>
</evidence>
<dbReference type="Pfam" id="PF22085">
    <property type="entry name" value="NorB_cytochrome_c-like"/>
    <property type="match status" value="1"/>
</dbReference>
<dbReference type="GO" id="GO:0009060">
    <property type="term" value="P:aerobic respiration"/>
    <property type="evidence" value="ECO:0007669"/>
    <property type="project" value="InterPro"/>
</dbReference>
<dbReference type="SUPFAM" id="SSF81442">
    <property type="entry name" value="Cytochrome c oxidase subunit I-like"/>
    <property type="match status" value="1"/>
</dbReference>
<feature type="transmembrane region" description="Helical" evidence="2">
    <location>
        <begin position="576"/>
        <end position="597"/>
    </location>
</feature>
<feature type="transmembrane region" description="Helical" evidence="2">
    <location>
        <begin position="501"/>
        <end position="523"/>
    </location>
</feature>
<dbReference type="KEGG" id="ade:Adeh_3178"/>
<feature type="transmembrane region" description="Helical" evidence="2">
    <location>
        <begin position="270"/>
        <end position="288"/>
    </location>
</feature>
<feature type="transmembrane region" description="Helical" evidence="2">
    <location>
        <begin position="711"/>
        <end position="729"/>
    </location>
</feature>
<feature type="transmembrane region" description="Helical" evidence="2">
    <location>
        <begin position="12"/>
        <end position="31"/>
    </location>
</feature>
<dbReference type="Gene3D" id="1.20.210.10">
    <property type="entry name" value="Cytochrome c oxidase-like, subunit I domain"/>
    <property type="match status" value="1"/>
</dbReference>
<dbReference type="HOGENOM" id="CLU_021582_0_0_7"/>
<accession>Q2IED9</accession>
<feature type="transmembrane region" description="Helical" evidence="2">
    <location>
        <begin position="354"/>
        <end position="377"/>
    </location>
</feature>
<dbReference type="EMBL" id="CP000251">
    <property type="protein sequence ID" value="ABC82946.1"/>
    <property type="molecule type" value="Genomic_DNA"/>
</dbReference>
<dbReference type="OrthoDB" id="9767153at2"/>
<dbReference type="InterPro" id="IPR036927">
    <property type="entry name" value="Cyt_c_oxase-like_su1_sf"/>
</dbReference>
<dbReference type="InterPro" id="IPR054309">
    <property type="entry name" value="NorB_cytochrome_c-like"/>
</dbReference>
<feature type="compositionally biased region" description="Low complexity" evidence="1">
    <location>
        <begin position="751"/>
        <end position="769"/>
    </location>
</feature>
<dbReference type="Pfam" id="PF00115">
    <property type="entry name" value="COX1"/>
    <property type="match status" value="1"/>
</dbReference>
<feature type="transmembrane region" description="Helical" evidence="2">
    <location>
        <begin position="300"/>
        <end position="317"/>
    </location>
</feature>
<keyword evidence="2" id="KW-0472">Membrane</keyword>